<organism evidence="1 2">
    <name type="scientific">Sphingomonas parva</name>
    <dbReference type="NCBI Taxonomy" id="2555898"/>
    <lineage>
        <taxon>Bacteria</taxon>
        <taxon>Pseudomonadati</taxon>
        <taxon>Pseudomonadota</taxon>
        <taxon>Alphaproteobacteria</taxon>
        <taxon>Sphingomonadales</taxon>
        <taxon>Sphingomonadaceae</taxon>
        <taxon>Sphingomonas</taxon>
    </lineage>
</organism>
<dbReference type="Pfam" id="PF17236">
    <property type="entry name" value="SU10_MCP"/>
    <property type="match status" value="1"/>
</dbReference>
<dbReference type="RefSeq" id="WP_135084812.1">
    <property type="nucleotide sequence ID" value="NZ_SPDV01000009.1"/>
</dbReference>
<comment type="caution">
    <text evidence="1">The sequence shown here is derived from an EMBL/GenBank/DDBJ whole genome shotgun (WGS) entry which is preliminary data.</text>
</comment>
<gene>
    <name evidence="1" type="ORF">E2493_06170</name>
</gene>
<sequence length="319" mass="34120">MAVPINTTKTYDVAGRREDLTDVIHDVSPTDTPFMTAIGKGSASHTNHEWQTDALAPADGDNAVLEGDDAANDAAAATVRLGNYTQLMDKVIQVSSSQRAADNAGRGDELSYQLMKRSKELKRDMETRLTGNYPSVAGNAGAARKCAGFEAWIQSNDSRGVGGASTAFAGGLQAAATDGAARPFTEQLLLDVMQSCWNEGGEPRLVLVGGFNKRAASTFSGIATQYRENSGQKKATIVAAADVYVTDFGTVNIVASRFSRPRSALVVDPGMWKLCYYQRFRTEDLAKTGHSERKMLSVEFTLEACNEKSSGVVADLNVA</sequence>
<dbReference type="AlphaFoldDB" id="A0A4Y8ZST6"/>
<keyword evidence="2" id="KW-1185">Reference proteome</keyword>
<dbReference type="EMBL" id="SPDV01000009">
    <property type="protein sequence ID" value="TFI59108.1"/>
    <property type="molecule type" value="Genomic_DNA"/>
</dbReference>
<dbReference type="InterPro" id="IPR035198">
    <property type="entry name" value="SU10_MCP"/>
</dbReference>
<name>A0A4Y8ZST6_9SPHN</name>
<accession>A0A4Y8ZST6</accession>
<dbReference type="Proteomes" id="UP000298213">
    <property type="component" value="Unassembled WGS sequence"/>
</dbReference>
<reference evidence="1 2" key="1">
    <citation type="submission" date="2019-03" db="EMBL/GenBank/DDBJ databases">
        <title>Genome sequence of Sphingomonas sp. 17J27-24.</title>
        <authorList>
            <person name="Kim M."/>
            <person name="Maeng S."/>
            <person name="Sathiyaraj S."/>
        </authorList>
    </citation>
    <scope>NUCLEOTIDE SEQUENCE [LARGE SCALE GENOMIC DNA]</scope>
    <source>
        <strain evidence="1 2">17J27-24</strain>
    </source>
</reference>
<evidence type="ECO:0000313" key="2">
    <source>
        <dbReference type="Proteomes" id="UP000298213"/>
    </source>
</evidence>
<dbReference type="OrthoDB" id="7064574at2"/>
<evidence type="ECO:0000313" key="1">
    <source>
        <dbReference type="EMBL" id="TFI59108.1"/>
    </source>
</evidence>
<protein>
    <submittedName>
        <fullName evidence="1">Head protein</fullName>
    </submittedName>
</protein>
<proteinExistence type="predicted"/>